<organism evidence="2 3">
    <name type="scientific">Actinomycetospora chibensis</name>
    <dbReference type="NCBI Taxonomy" id="663606"/>
    <lineage>
        <taxon>Bacteria</taxon>
        <taxon>Bacillati</taxon>
        <taxon>Actinomycetota</taxon>
        <taxon>Actinomycetes</taxon>
        <taxon>Pseudonocardiales</taxon>
        <taxon>Pseudonocardiaceae</taxon>
        <taxon>Actinomycetospora</taxon>
    </lineage>
</organism>
<dbReference type="SMART" id="SM00347">
    <property type="entry name" value="HTH_MARR"/>
    <property type="match status" value="1"/>
</dbReference>
<dbReference type="Pfam" id="PF12802">
    <property type="entry name" value="MarR_2"/>
    <property type="match status" value="1"/>
</dbReference>
<accession>A0ABV9RS35</accession>
<dbReference type="PANTHER" id="PTHR33164:SF43">
    <property type="entry name" value="HTH-TYPE TRANSCRIPTIONAL REPRESSOR YETL"/>
    <property type="match status" value="1"/>
</dbReference>
<dbReference type="InterPro" id="IPR000835">
    <property type="entry name" value="HTH_MarR-typ"/>
</dbReference>
<dbReference type="EMBL" id="JBHSIM010000048">
    <property type="protein sequence ID" value="MFC4835235.1"/>
    <property type="molecule type" value="Genomic_DNA"/>
</dbReference>
<dbReference type="SUPFAM" id="SSF46785">
    <property type="entry name" value="Winged helix' DNA-binding domain"/>
    <property type="match status" value="1"/>
</dbReference>
<protein>
    <submittedName>
        <fullName evidence="2">MarR family transcriptional regulator</fullName>
    </submittedName>
</protein>
<gene>
    <name evidence="2" type="ORF">ACFPEL_22695</name>
</gene>
<reference evidence="3" key="1">
    <citation type="journal article" date="2019" name="Int. J. Syst. Evol. Microbiol.">
        <title>The Global Catalogue of Microorganisms (GCM) 10K type strain sequencing project: providing services to taxonomists for standard genome sequencing and annotation.</title>
        <authorList>
            <consortium name="The Broad Institute Genomics Platform"/>
            <consortium name="The Broad Institute Genome Sequencing Center for Infectious Disease"/>
            <person name="Wu L."/>
            <person name="Ma J."/>
        </authorList>
    </citation>
    <scope>NUCLEOTIDE SEQUENCE [LARGE SCALE GENOMIC DNA]</scope>
    <source>
        <strain evidence="3">CCUG 50347</strain>
    </source>
</reference>
<dbReference type="Gene3D" id="1.10.10.10">
    <property type="entry name" value="Winged helix-like DNA-binding domain superfamily/Winged helix DNA-binding domain"/>
    <property type="match status" value="1"/>
</dbReference>
<evidence type="ECO:0000313" key="2">
    <source>
        <dbReference type="EMBL" id="MFC4835235.1"/>
    </source>
</evidence>
<evidence type="ECO:0000259" key="1">
    <source>
        <dbReference type="PROSITE" id="PS50995"/>
    </source>
</evidence>
<dbReference type="InterPro" id="IPR036388">
    <property type="entry name" value="WH-like_DNA-bd_sf"/>
</dbReference>
<dbReference type="PANTHER" id="PTHR33164">
    <property type="entry name" value="TRANSCRIPTIONAL REGULATOR, MARR FAMILY"/>
    <property type="match status" value="1"/>
</dbReference>
<dbReference type="RefSeq" id="WP_274186939.1">
    <property type="nucleotide sequence ID" value="NZ_BAABHN010000048.1"/>
</dbReference>
<dbReference type="InterPro" id="IPR039422">
    <property type="entry name" value="MarR/SlyA-like"/>
</dbReference>
<keyword evidence="3" id="KW-1185">Reference proteome</keyword>
<dbReference type="PROSITE" id="PS50995">
    <property type="entry name" value="HTH_MARR_2"/>
    <property type="match status" value="1"/>
</dbReference>
<proteinExistence type="predicted"/>
<dbReference type="InterPro" id="IPR036390">
    <property type="entry name" value="WH_DNA-bd_sf"/>
</dbReference>
<dbReference type="Proteomes" id="UP001595909">
    <property type="component" value="Unassembled WGS sequence"/>
</dbReference>
<name>A0ABV9RS35_9PSEU</name>
<evidence type="ECO:0000313" key="3">
    <source>
        <dbReference type="Proteomes" id="UP001595909"/>
    </source>
</evidence>
<feature type="domain" description="HTH marR-type" evidence="1">
    <location>
        <begin position="1"/>
        <end position="135"/>
    </location>
</feature>
<sequence>MHELARVVRELIVASDSYRRTMAGGIDLSTTEAAVLGHLLHDGPQTPSVIAARAGLTPAAGTSLLDRLARYGLVERRPHPRDRRSLLVHLTRRGHAAITAMSAMFSEDLLQALERSDPRLVEDPELRRAVTHLVGAMAASLRARAGDAAGVRAAILGEMSASHETADGEHGR</sequence>
<comment type="caution">
    <text evidence="2">The sequence shown here is derived from an EMBL/GenBank/DDBJ whole genome shotgun (WGS) entry which is preliminary data.</text>
</comment>